<evidence type="ECO:0000313" key="2">
    <source>
        <dbReference type="Proteomes" id="UP000179621"/>
    </source>
</evidence>
<protein>
    <submittedName>
        <fullName evidence="1">Uncharacterized protein</fullName>
    </submittedName>
</protein>
<keyword evidence="2" id="KW-1185">Reference proteome</keyword>
<dbReference type="RefSeq" id="WP_070911303.1">
    <property type="nucleotide sequence ID" value="NZ_MLIC01000003.1"/>
</dbReference>
<name>A0ABX3BYG7_9MYCO</name>
<reference evidence="1 2" key="1">
    <citation type="submission" date="2016-10" db="EMBL/GenBank/DDBJ databases">
        <title>Evaluation of Human, Animal and Environmental Mycobacterium chelonae Isolates by Core Genome Phylogenomic Analysis, Targeted Gene Comparison, and Anti-microbial Susceptibility Patterns: A Tale of Mistaken Identities.</title>
        <authorList>
            <person name="Fogelson S.B."/>
            <person name="Camus A.C."/>
            <person name="Lorenz W."/>
            <person name="Vasireddy R."/>
            <person name="Vasireddy S."/>
            <person name="Smith T."/>
            <person name="Brown-Elliott B.A."/>
            <person name="Wallace R.J.Jr."/>
            <person name="Hasan N.A."/>
            <person name="Reischl U."/>
            <person name="Sanchez S."/>
        </authorList>
    </citation>
    <scope>NUCLEOTIDE SEQUENCE [LARGE SCALE GENOMIC DNA]</scope>
    <source>
        <strain evidence="1 2">8528</strain>
    </source>
</reference>
<organism evidence="1 2">
    <name type="scientific">Mycobacteroides saopaulense</name>
    <dbReference type="NCBI Taxonomy" id="1578165"/>
    <lineage>
        <taxon>Bacteria</taxon>
        <taxon>Bacillati</taxon>
        <taxon>Actinomycetota</taxon>
        <taxon>Actinomycetes</taxon>
        <taxon>Mycobacteriales</taxon>
        <taxon>Mycobacteriaceae</taxon>
        <taxon>Mycobacteroides</taxon>
    </lineage>
</organism>
<accession>A0ABX3BYG7</accession>
<dbReference type="EMBL" id="MLIH01000027">
    <property type="protein sequence ID" value="OHU08786.1"/>
    <property type="molecule type" value="Genomic_DNA"/>
</dbReference>
<evidence type="ECO:0000313" key="1">
    <source>
        <dbReference type="EMBL" id="OHU08786.1"/>
    </source>
</evidence>
<sequence>MSESKFGVRKMRSGAWGVYRPYQDGRDNYIPKSTWEDALATALELVDENEKIDPVAESKEALRRFGTDGDDLGCSECGSNSVEYRFIGSAENLMPLLVAEIEDLRERLACVGRVGVKL</sequence>
<comment type="caution">
    <text evidence="1">The sequence shown here is derived from an EMBL/GenBank/DDBJ whole genome shotgun (WGS) entry which is preliminary data.</text>
</comment>
<dbReference type="Proteomes" id="UP000179621">
    <property type="component" value="Unassembled WGS sequence"/>
</dbReference>
<proteinExistence type="predicted"/>
<gene>
    <name evidence="1" type="ORF">BKG73_17370</name>
</gene>